<accession>A0A9W6YAR4</accession>
<dbReference type="OrthoDB" id="46533at2759"/>
<feature type="compositionally biased region" description="Basic residues" evidence="7">
    <location>
        <begin position="22"/>
        <end position="31"/>
    </location>
</feature>
<dbReference type="SUPFAM" id="SSF57903">
    <property type="entry name" value="FYVE/PHD zinc finger"/>
    <property type="match status" value="1"/>
</dbReference>
<evidence type="ECO:0000256" key="1">
    <source>
        <dbReference type="ARBA" id="ARBA00022723"/>
    </source>
</evidence>
<sequence length="1756" mass="196970">MPRRKSTPSKRPLDAPPPQRSATKRAKRSKWRQPPPRREPLPLSSATNASDGDVLALQFPVASSLAPSLTVVCGSGSAPQSQIELTLVERDQVMLHLRGQEHSDADARVSLAELFPDTNEAWRPHVATLAERRLLSLRIDATRKGDSDHDWSFSFVVHVAWREYMEICSSWGLLPGSAAPRAAPMRAMHHVMIWLLKKTHGAQRELAEVNMTCRFRYWDEIEVLYNRFVGNNSAICDQFRRRTFAMPEIYAHIDVERQLKRDISEYEAAEAASPDLLPTLRSYQKSAVSWMLSREKATSQQDHTLPLCVSFSKAAVRNVQAYDPFCGVFYPSTSIGGLQLQQELQRPVGMNLLSVRGGILADEMGLGKTVEVIALVLCHRQALSRPRLLSTHKYLPDDESKGITDSTVACICGSTESHPMGYVQCDFCGTWHHKLCTGYIRNGECEDYEPRSHNIWDFESTISKTESTWSSGGFMCYHCQSIEWPSFTSRTTLIVSPEPIHTQWEHEISRHISAGAVSVMRYPGVRALRTRLEGTGPSAEWQVLASPGLVLARYDVVLTTYEALGADFRHVPTTEGKDRRASTRSQHKRYAFVSSPLVALHFWRICMDEAQVGVENTRLQAALTLSRLSSENRWVVTGTSFSSRVGELFGYLRFLRVSPYASLHFAGGVSDQNVQSVQAEYDSQEGADLNFFRESIEHNFAEGAVNRVLDLLLWSGQASEDIAYGGGILWRTGKKHVLDQLDLPPQKSEVIWCNFAAVERHFYDQQEKRIVSLVQQRQRQSVQSSTLIAREDGLWQDLLVLRQLCCHPQVGGARQAWGSGGDSSGGVVLTMGEFLQELLKKVTRECEDAQRQLIGAQNGLAALLVLDHDVSGAALKYMAQMSMIRMNWSRFRSDLLPRLHILQNLEKCAQQLYNLPSRNVQAESEVFPIDANANPKRVCLLPELPALEKRISLTGLQSRSANLRDEEFMAIQREYLLLGNSARHIRHFYLLQVDMMHTQAFNNFRQVFDGINEGQNSSSPKPEMLCTAGGWWSDALAIIEMSERDGDQQLVSRIQARLSGFGTRWGMAFCSQLVSTRSLRFLLARELELLAKQRRVLFKRLTVLSEGEPSDADIELSGNCAKCREGGTGPICAHCQLYKELDAYRQHFLGVDKTPPSKTRITDLFDNADSMEDSTITTKTSGGGSSVSLFIEVFKEISSCARNTLRYQQNGKIRASNIQTEMQGETEFWMKLQREWQAAKKLIQAQHQRFGALDELAMASSQLRLRQPGEPPACSKAEHLYKLERAEVPLRAAELEAERVAADLDLQDKMAQLRYLLELQGGEDARQAQYSQQNEAYLSARTVQPICAVCLQEFTQRRAVLPCAHIFCTACISNLTGDHGHARKNIRCPTCRRISRVESVTVVVEAKGTTVDSTPPLSQGQTVTVPEKLSHHHIGGSLGSKLDALLRRVDMLRQENPGVKCLLFSQWSQMLELVVQALPRLGVRCFMYGTKRQLPTLLSQFKTCSAPCVLALPFKVGANGLNIVEATEILLIEPLLSTSIEAQAVNRVHRLGQTRQTRVHRFIVRSSIEEGIYRLGHKHKPGTSGAVQTTSGSSGESDGDDKELQRLGVAPGRKEQEKLTIQNLHDLLHGSSHSVDDVHQSLGATAVAFWNGPVMLNGKTISRRVACAFLERRHATELREGNQAQYVEAQEPHTRLFDRPTALLVAEELLSLSSPLDNNDGEHFECVDPQILQHHFDRVQEELREWKATQQRLHVA</sequence>
<keyword evidence="6" id="KW-0175">Coiled coil</keyword>
<dbReference type="EMBL" id="BSXT01004683">
    <property type="protein sequence ID" value="GMF58577.1"/>
    <property type="molecule type" value="Genomic_DNA"/>
</dbReference>
<proteinExistence type="predicted"/>
<evidence type="ECO:0000313" key="10">
    <source>
        <dbReference type="Proteomes" id="UP001165121"/>
    </source>
</evidence>
<dbReference type="Gene3D" id="3.40.50.10810">
    <property type="entry name" value="Tandem AAA-ATPase domain"/>
    <property type="match status" value="2"/>
</dbReference>
<dbReference type="Pfam" id="PF21325">
    <property type="entry name" value="SHPRH_helical-1st"/>
    <property type="match status" value="1"/>
</dbReference>
<feature type="domain" description="RING-type" evidence="8">
    <location>
        <begin position="1347"/>
        <end position="1392"/>
    </location>
</feature>
<dbReference type="Gene3D" id="3.40.50.300">
    <property type="entry name" value="P-loop containing nucleotide triphosphate hydrolases"/>
    <property type="match status" value="1"/>
</dbReference>
<evidence type="ECO:0000256" key="6">
    <source>
        <dbReference type="SAM" id="Coils"/>
    </source>
</evidence>
<dbReference type="SUPFAM" id="SSF52540">
    <property type="entry name" value="P-loop containing nucleoside triphosphate hydrolases"/>
    <property type="match status" value="2"/>
</dbReference>
<keyword evidence="1" id="KW-0479">Metal-binding</keyword>
<dbReference type="Pfam" id="PF00176">
    <property type="entry name" value="SNF2-rel_dom"/>
    <property type="match status" value="1"/>
</dbReference>
<evidence type="ECO:0000313" key="9">
    <source>
        <dbReference type="EMBL" id="GMF58577.1"/>
    </source>
</evidence>
<dbReference type="GO" id="GO:0016787">
    <property type="term" value="F:hydrolase activity"/>
    <property type="evidence" value="ECO:0007669"/>
    <property type="project" value="UniProtKB-KW"/>
</dbReference>
<dbReference type="PROSITE" id="PS00518">
    <property type="entry name" value="ZF_RING_1"/>
    <property type="match status" value="1"/>
</dbReference>
<dbReference type="InterPro" id="IPR017907">
    <property type="entry name" value="Znf_RING_CS"/>
</dbReference>
<dbReference type="InterPro" id="IPR000330">
    <property type="entry name" value="SNF2_N"/>
</dbReference>
<evidence type="ECO:0000256" key="5">
    <source>
        <dbReference type="PROSITE-ProRule" id="PRU00175"/>
    </source>
</evidence>
<dbReference type="InterPro" id="IPR038718">
    <property type="entry name" value="SNF2-like_sf"/>
</dbReference>
<dbReference type="InterPro" id="IPR001841">
    <property type="entry name" value="Znf_RING"/>
</dbReference>
<evidence type="ECO:0000256" key="3">
    <source>
        <dbReference type="ARBA" id="ARBA00022801"/>
    </source>
</evidence>
<dbReference type="InterPro" id="IPR027417">
    <property type="entry name" value="P-loop_NTPase"/>
</dbReference>
<feature type="region of interest" description="Disordered" evidence="7">
    <location>
        <begin position="1"/>
        <end position="48"/>
    </location>
</feature>
<evidence type="ECO:0000256" key="7">
    <source>
        <dbReference type="SAM" id="MobiDB-lite"/>
    </source>
</evidence>
<dbReference type="Pfam" id="PF00271">
    <property type="entry name" value="Helicase_C"/>
    <property type="match status" value="1"/>
</dbReference>
<protein>
    <submittedName>
        <fullName evidence="9">Unnamed protein product</fullName>
    </submittedName>
</protein>
<keyword evidence="2 5" id="KW-0863">Zinc-finger</keyword>
<dbReference type="InterPro" id="IPR011011">
    <property type="entry name" value="Znf_FYVE_PHD"/>
</dbReference>
<dbReference type="Proteomes" id="UP001165121">
    <property type="component" value="Unassembled WGS sequence"/>
</dbReference>
<keyword evidence="3" id="KW-0378">Hydrolase</keyword>
<dbReference type="InterPro" id="IPR013083">
    <property type="entry name" value="Znf_RING/FYVE/PHD"/>
</dbReference>
<dbReference type="Gene3D" id="3.30.40.10">
    <property type="entry name" value="Zinc/RING finger domain, C3HC4 (zinc finger)"/>
    <property type="match status" value="2"/>
</dbReference>
<name>A0A9W6YAR4_9STRA</name>
<organism evidence="9 10">
    <name type="scientific">Phytophthora fragariaefolia</name>
    <dbReference type="NCBI Taxonomy" id="1490495"/>
    <lineage>
        <taxon>Eukaryota</taxon>
        <taxon>Sar</taxon>
        <taxon>Stramenopiles</taxon>
        <taxon>Oomycota</taxon>
        <taxon>Peronosporomycetes</taxon>
        <taxon>Peronosporales</taxon>
        <taxon>Peronosporaceae</taxon>
        <taxon>Phytophthora</taxon>
    </lineage>
</organism>
<dbReference type="InterPro" id="IPR027370">
    <property type="entry name" value="Znf-RING_euk"/>
</dbReference>
<dbReference type="PROSITE" id="PS01359">
    <property type="entry name" value="ZF_PHD_1"/>
    <property type="match status" value="1"/>
</dbReference>
<evidence type="ECO:0000256" key="4">
    <source>
        <dbReference type="ARBA" id="ARBA00022833"/>
    </source>
</evidence>
<dbReference type="SMART" id="SM00487">
    <property type="entry name" value="DEXDc"/>
    <property type="match status" value="1"/>
</dbReference>
<dbReference type="InterPro" id="IPR052583">
    <property type="entry name" value="ATP-helicase/E3_Ub-Ligase"/>
</dbReference>
<dbReference type="CDD" id="cd18793">
    <property type="entry name" value="SF2_C_SNF"/>
    <property type="match status" value="1"/>
</dbReference>
<dbReference type="InterPro" id="IPR014001">
    <property type="entry name" value="Helicase_ATP-bd"/>
</dbReference>
<keyword evidence="4" id="KW-0862">Zinc</keyword>
<dbReference type="Pfam" id="PF13445">
    <property type="entry name" value="zf-RING_UBOX"/>
    <property type="match status" value="1"/>
</dbReference>
<dbReference type="GO" id="GO:0005524">
    <property type="term" value="F:ATP binding"/>
    <property type="evidence" value="ECO:0007669"/>
    <property type="project" value="InterPro"/>
</dbReference>
<dbReference type="PANTHER" id="PTHR45865">
    <property type="entry name" value="E3 UBIQUITIN-PROTEIN LIGASE SHPRH FAMILY MEMBER"/>
    <property type="match status" value="1"/>
</dbReference>
<keyword evidence="10" id="KW-1185">Reference proteome</keyword>
<comment type="caution">
    <text evidence="9">The sequence shown here is derived from an EMBL/GenBank/DDBJ whole genome shotgun (WGS) entry which is preliminary data.</text>
</comment>
<gene>
    <name evidence="9" type="ORF">Pfra01_002520000</name>
</gene>
<dbReference type="SUPFAM" id="SSF57850">
    <property type="entry name" value="RING/U-box"/>
    <property type="match status" value="1"/>
</dbReference>
<reference evidence="9" key="1">
    <citation type="submission" date="2023-04" db="EMBL/GenBank/DDBJ databases">
        <title>Phytophthora fragariaefolia NBRC 109709.</title>
        <authorList>
            <person name="Ichikawa N."/>
            <person name="Sato H."/>
            <person name="Tonouchi N."/>
        </authorList>
    </citation>
    <scope>NUCLEOTIDE SEQUENCE</scope>
    <source>
        <strain evidence="9">NBRC 109709</strain>
    </source>
</reference>
<dbReference type="SMART" id="SM00184">
    <property type="entry name" value="RING"/>
    <property type="match status" value="1"/>
</dbReference>
<dbReference type="PANTHER" id="PTHR45865:SF1">
    <property type="entry name" value="E3 UBIQUITIN-PROTEIN LIGASE SHPRH"/>
    <property type="match status" value="1"/>
</dbReference>
<evidence type="ECO:0000259" key="8">
    <source>
        <dbReference type="PROSITE" id="PS50089"/>
    </source>
</evidence>
<evidence type="ECO:0000256" key="2">
    <source>
        <dbReference type="ARBA" id="ARBA00022771"/>
    </source>
</evidence>
<dbReference type="InterPro" id="IPR001650">
    <property type="entry name" value="Helicase_C-like"/>
</dbReference>
<feature type="coiled-coil region" evidence="6">
    <location>
        <begin position="832"/>
        <end position="859"/>
    </location>
</feature>
<dbReference type="InterPro" id="IPR049730">
    <property type="entry name" value="SNF2/RAD54-like_C"/>
</dbReference>
<dbReference type="PROSITE" id="PS50089">
    <property type="entry name" value="ZF_RING_2"/>
    <property type="match status" value="1"/>
</dbReference>
<feature type="region of interest" description="Disordered" evidence="7">
    <location>
        <begin position="1576"/>
        <end position="1603"/>
    </location>
</feature>
<dbReference type="InterPro" id="IPR019786">
    <property type="entry name" value="Zinc_finger_PHD-type_CS"/>
</dbReference>
<dbReference type="GO" id="GO:0008270">
    <property type="term" value="F:zinc ion binding"/>
    <property type="evidence" value="ECO:0007669"/>
    <property type="project" value="UniProtKB-KW"/>
</dbReference>
<dbReference type="InterPro" id="IPR048686">
    <property type="entry name" value="SHPRH_helical_1st"/>
</dbReference>